<evidence type="ECO:0000313" key="2">
    <source>
        <dbReference type="EMBL" id="KAJ7960520.1"/>
    </source>
</evidence>
<protein>
    <submittedName>
        <fullName evidence="2">Estrogen receptor beta-1 like</fullName>
    </submittedName>
</protein>
<dbReference type="Proteomes" id="UP001163823">
    <property type="component" value="Chromosome 8"/>
</dbReference>
<dbReference type="EMBL" id="JARAOO010000008">
    <property type="protein sequence ID" value="KAJ7960520.1"/>
    <property type="molecule type" value="Genomic_DNA"/>
</dbReference>
<sequence>MDNPIDHFSNMSTPTSPNIQENMYFYSVPTSPALSSYQTAPTSPRIYEDANSYLDDFEFETRHHSDLPTFDDIEKIQTIDTRYDQQTHQRQGSGSMPTMAFADELFCDGKVMQLVPPLKLPPRLQNGFDIKFSYQSSTASSPRSPTLLLKLPFSHQSFWNDDFDPFMVALENVKKETRTTKTHEKCSPFRVTTRPERPNKPLGLTDQPSSPVKPISEGRQNPMRLAEPKGLLFARQMRLVKMDNERPRNPNKISNHRPTVKAIDYAVRENKRQKIKKFLFRSASVRSTGQEDKL</sequence>
<dbReference type="AlphaFoldDB" id="A0AAD7LPB7"/>
<reference evidence="2" key="1">
    <citation type="journal article" date="2023" name="Science">
        <title>Elucidation of the pathway for biosynthesis of saponin adjuvants from the soapbark tree.</title>
        <authorList>
            <person name="Reed J."/>
            <person name="Orme A."/>
            <person name="El-Demerdash A."/>
            <person name="Owen C."/>
            <person name="Martin L.B.B."/>
            <person name="Misra R.C."/>
            <person name="Kikuchi S."/>
            <person name="Rejzek M."/>
            <person name="Martin A.C."/>
            <person name="Harkess A."/>
            <person name="Leebens-Mack J."/>
            <person name="Louveau T."/>
            <person name="Stephenson M.J."/>
            <person name="Osbourn A."/>
        </authorList>
    </citation>
    <scope>NUCLEOTIDE SEQUENCE</scope>
    <source>
        <strain evidence="2">S10</strain>
    </source>
</reference>
<evidence type="ECO:0000256" key="1">
    <source>
        <dbReference type="SAM" id="MobiDB-lite"/>
    </source>
</evidence>
<proteinExistence type="predicted"/>
<accession>A0AAD7LPB7</accession>
<keyword evidence="2" id="KW-0675">Receptor</keyword>
<feature type="region of interest" description="Disordered" evidence="1">
    <location>
        <begin position="179"/>
        <end position="220"/>
    </location>
</feature>
<feature type="compositionally biased region" description="Basic and acidic residues" evidence="1">
    <location>
        <begin position="179"/>
        <end position="199"/>
    </location>
</feature>
<comment type="caution">
    <text evidence="2">The sequence shown here is derived from an EMBL/GenBank/DDBJ whole genome shotgun (WGS) entry which is preliminary data.</text>
</comment>
<evidence type="ECO:0000313" key="3">
    <source>
        <dbReference type="Proteomes" id="UP001163823"/>
    </source>
</evidence>
<organism evidence="2 3">
    <name type="scientific">Quillaja saponaria</name>
    <name type="common">Soap bark tree</name>
    <dbReference type="NCBI Taxonomy" id="32244"/>
    <lineage>
        <taxon>Eukaryota</taxon>
        <taxon>Viridiplantae</taxon>
        <taxon>Streptophyta</taxon>
        <taxon>Embryophyta</taxon>
        <taxon>Tracheophyta</taxon>
        <taxon>Spermatophyta</taxon>
        <taxon>Magnoliopsida</taxon>
        <taxon>eudicotyledons</taxon>
        <taxon>Gunneridae</taxon>
        <taxon>Pentapetalae</taxon>
        <taxon>rosids</taxon>
        <taxon>fabids</taxon>
        <taxon>Fabales</taxon>
        <taxon>Quillajaceae</taxon>
        <taxon>Quillaja</taxon>
    </lineage>
</organism>
<name>A0AAD7LPB7_QUISA</name>
<keyword evidence="3" id="KW-1185">Reference proteome</keyword>
<dbReference type="KEGG" id="qsa:O6P43_020949"/>
<gene>
    <name evidence="2" type="ORF">O6P43_020949</name>
</gene>